<evidence type="ECO:0000313" key="3">
    <source>
        <dbReference type="Proteomes" id="UP000283442"/>
    </source>
</evidence>
<dbReference type="PANTHER" id="PTHR43384:SF13">
    <property type="entry name" value="SLR0110 PROTEIN"/>
    <property type="match status" value="1"/>
</dbReference>
<dbReference type="Pfam" id="PF01656">
    <property type="entry name" value="CbiA"/>
    <property type="match status" value="1"/>
</dbReference>
<sequence>MPMSTEPRPTPVNGIVITFFSTASAVGKTLVACNMASELAREGYRVCLVDFDLQFGDVCHFLKLQPTKTLADLQRTMQVEGDSCRVQDFLTPYDRADVHFSVLAAPKLLEEAYNIHHDYAVRAVRALQRQFDYILIDMASMFSTLNLAMLDQSTIVTFLGIVDFLPTIKNMKIGMDTLKTLGYDKNKIRLVLNRSDAKTRISLADVQKLLGEPFYHVLPNDFRAASTSIRDGIPLVLAPQRTALGDALRALVDRYTNHSSTPAETEAKQQESSWLSRIFG</sequence>
<dbReference type="InterPro" id="IPR050625">
    <property type="entry name" value="ParA/MinD_ATPase"/>
</dbReference>
<proteinExistence type="predicted"/>
<gene>
    <name evidence="2" type="ORF">DW674_06090</name>
</gene>
<dbReference type="InterPro" id="IPR002586">
    <property type="entry name" value="CobQ/CobB/MinD/ParA_Nub-bd_dom"/>
</dbReference>
<comment type="caution">
    <text evidence="2">The sequence shown here is derived from an EMBL/GenBank/DDBJ whole genome shotgun (WGS) entry which is preliminary data.</text>
</comment>
<dbReference type="EMBL" id="QRHE01000005">
    <property type="protein sequence ID" value="RHF51791.1"/>
    <property type="molecule type" value="Genomic_DNA"/>
</dbReference>
<dbReference type="InterPro" id="IPR027417">
    <property type="entry name" value="P-loop_NTPase"/>
</dbReference>
<dbReference type="OrthoDB" id="9794577at2"/>
<evidence type="ECO:0000313" key="2">
    <source>
        <dbReference type="EMBL" id="RHF51791.1"/>
    </source>
</evidence>
<dbReference type="Proteomes" id="UP000283442">
    <property type="component" value="Unassembled WGS sequence"/>
</dbReference>
<dbReference type="GO" id="GO:0051782">
    <property type="term" value="P:negative regulation of cell division"/>
    <property type="evidence" value="ECO:0007669"/>
    <property type="project" value="TreeGrafter"/>
</dbReference>
<accession>A0A414NX27</accession>
<evidence type="ECO:0000259" key="1">
    <source>
        <dbReference type="Pfam" id="PF01656"/>
    </source>
</evidence>
<name>A0A414NX27_9FIRM</name>
<feature type="domain" description="CobQ/CobB/MinD/ParA nucleotide binding" evidence="1">
    <location>
        <begin position="17"/>
        <end position="227"/>
    </location>
</feature>
<dbReference type="AlphaFoldDB" id="A0A414NX27"/>
<dbReference type="PANTHER" id="PTHR43384">
    <property type="entry name" value="SEPTUM SITE-DETERMINING PROTEIN MIND HOMOLOG, CHLOROPLASTIC-RELATED"/>
    <property type="match status" value="1"/>
</dbReference>
<reference evidence="2 3" key="1">
    <citation type="submission" date="2018-08" db="EMBL/GenBank/DDBJ databases">
        <title>A genome reference for cultivated species of the human gut microbiota.</title>
        <authorList>
            <person name="Zou Y."/>
            <person name="Xue W."/>
            <person name="Luo G."/>
        </authorList>
    </citation>
    <scope>NUCLEOTIDE SEQUENCE [LARGE SCALE GENOMIC DNA]</scope>
    <source>
        <strain evidence="2 3">AM25-21AC</strain>
    </source>
</reference>
<dbReference type="SUPFAM" id="SSF52540">
    <property type="entry name" value="P-loop containing nucleoside triphosphate hydrolases"/>
    <property type="match status" value="1"/>
</dbReference>
<organism evidence="2 3">
    <name type="scientific">Mitsuokella multacida</name>
    <dbReference type="NCBI Taxonomy" id="52226"/>
    <lineage>
        <taxon>Bacteria</taxon>
        <taxon>Bacillati</taxon>
        <taxon>Bacillota</taxon>
        <taxon>Negativicutes</taxon>
        <taxon>Selenomonadales</taxon>
        <taxon>Selenomonadaceae</taxon>
        <taxon>Mitsuokella</taxon>
    </lineage>
</organism>
<protein>
    <submittedName>
        <fullName evidence="2">Pilus assembly protein CpaE</fullName>
    </submittedName>
</protein>
<dbReference type="Gene3D" id="3.40.50.300">
    <property type="entry name" value="P-loop containing nucleotide triphosphate hydrolases"/>
    <property type="match status" value="1"/>
</dbReference>
<dbReference type="GO" id="GO:0005829">
    <property type="term" value="C:cytosol"/>
    <property type="evidence" value="ECO:0007669"/>
    <property type="project" value="TreeGrafter"/>
</dbReference>
<dbReference type="GO" id="GO:0009898">
    <property type="term" value="C:cytoplasmic side of plasma membrane"/>
    <property type="evidence" value="ECO:0007669"/>
    <property type="project" value="TreeGrafter"/>
</dbReference>
<dbReference type="GO" id="GO:0016887">
    <property type="term" value="F:ATP hydrolysis activity"/>
    <property type="evidence" value="ECO:0007669"/>
    <property type="project" value="TreeGrafter"/>
</dbReference>
<dbReference type="GO" id="GO:0005524">
    <property type="term" value="F:ATP binding"/>
    <property type="evidence" value="ECO:0007669"/>
    <property type="project" value="TreeGrafter"/>
</dbReference>